<reference evidence="2" key="1">
    <citation type="submission" date="2023-07" db="EMBL/GenBank/DDBJ databases">
        <title>Two novel species in the genus Flavivirga.</title>
        <authorList>
            <person name="Kwon K."/>
        </authorList>
    </citation>
    <scope>NUCLEOTIDE SEQUENCE</scope>
    <source>
        <strain evidence="2">KCTC 52353</strain>
    </source>
</reference>
<feature type="signal peptide" evidence="1">
    <location>
        <begin position="1"/>
        <end position="20"/>
    </location>
</feature>
<accession>A0ABT8WGH1</accession>
<name>A0ABT8WGH1_9FLAO</name>
<sequence length="170" mass="19571">MKKSLLILLLLPLLSFCQKTQNPFTFQGLNWGDTETEVKLAIPDLHETETGLSKTTTINHLSASLLFEMNNNLLERISYMFSKQHSNENSYIEDLKKIKNLLIKKYGTPNIDTQKWNNDLLKNDESRYGLAVSSGHLEYVIAWTLHDTNILLNLASHNNKVIHRLVYKSI</sequence>
<evidence type="ECO:0000256" key="1">
    <source>
        <dbReference type="SAM" id="SignalP"/>
    </source>
</evidence>
<organism evidence="2 3">
    <name type="scientific">Flavivirga aquimarina</name>
    <dbReference type="NCBI Taxonomy" id="2027862"/>
    <lineage>
        <taxon>Bacteria</taxon>
        <taxon>Pseudomonadati</taxon>
        <taxon>Bacteroidota</taxon>
        <taxon>Flavobacteriia</taxon>
        <taxon>Flavobacteriales</taxon>
        <taxon>Flavobacteriaceae</taxon>
        <taxon>Flavivirga</taxon>
    </lineage>
</organism>
<comment type="caution">
    <text evidence="2">The sequence shown here is derived from an EMBL/GenBank/DDBJ whole genome shotgun (WGS) entry which is preliminary data.</text>
</comment>
<proteinExistence type="predicted"/>
<dbReference type="RefSeq" id="WP_303279908.1">
    <property type="nucleotide sequence ID" value="NZ_JAUOEK010000184.1"/>
</dbReference>
<dbReference type="EMBL" id="JAUOEK010000184">
    <property type="protein sequence ID" value="MDO5972172.1"/>
    <property type="molecule type" value="Genomic_DNA"/>
</dbReference>
<dbReference type="Proteomes" id="UP001176883">
    <property type="component" value="Unassembled WGS sequence"/>
</dbReference>
<protein>
    <submittedName>
        <fullName evidence="2">Uncharacterized protein</fullName>
    </submittedName>
</protein>
<keyword evidence="1" id="KW-0732">Signal</keyword>
<gene>
    <name evidence="2" type="ORF">Q4Q35_20420</name>
</gene>
<keyword evidence="3" id="KW-1185">Reference proteome</keyword>
<evidence type="ECO:0000313" key="2">
    <source>
        <dbReference type="EMBL" id="MDO5972172.1"/>
    </source>
</evidence>
<feature type="chain" id="PRO_5045880909" evidence="1">
    <location>
        <begin position="21"/>
        <end position="170"/>
    </location>
</feature>
<evidence type="ECO:0000313" key="3">
    <source>
        <dbReference type="Proteomes" id="UP001176883"/>
    </source>
</evidence>